<sequence>MHLYQGWKVVLAGAGINFLVGINYTWSIYATGLVEQLGWNYSQASLPYSLFLLCYAFLMVPTGWAQDHVGSRPIISLGSIFSGLAFISFIFFLDQPLVAAILLGVLLGIGLACCFASTTPAVIKWFPPNQKGKVTGFVVTSTGLAALIMSPFIQRLVNFGITEAFVISGIILLIGIFVLAQLITEPPLKIKDLRRIHNKNTTKIDPRLFKFWIMFFLTTGTGVTISSHLVNIMQVQASSEKGYIAVALFSLGNAAGRMIGGILSDKIGRIKSMRGVFSIIVIMIILGLGASTSIQIIVVFSLLALAFGSLFSIFPSAIVKLFGESSFGFNYGIVFTGLGAAGIFPYLGGTLYEIQGSYFFTYLLLLITTISALLISLKVRSD</sequence>
<accession>A0A226BXB2</accession>
<dbReference type="Proteomes" id="UP000214588">
    <property type="component" value="Unassembled WGS sequence"/>
</dbReference>
<comment type="caution">
    <text evidence="8">The sequence shown here is derived from an EMBL/GenBank/DDBJ whole genome shotgun (WGS) entry which is preliminary data.</text>
</comment>
<dbReference type="Gene3D" id="1.20.1250.20">
    <property type="entry name" value="MFS general substrate transporter like domains"/>
    <property type="match status" value="2"/>
</dbReference>
<feature type="transmembrane region" description="Helical" evidence="6">
    <location>
        <begin position="303"/>
        <end position="322"/>
    </location>
</feature>
<evidence type="ECO:0000256" key="3">
    <source>
        <dbReference type="ARBA" id="ARBA00022692"/>
    </source>
</evidence>
<feature type="transmembrane region" description="Helical" evidence="6">
    <location>
        <begin position="329"/>
        <end position="347"/>
    </location>
</feature>
<evidence type="ECO:0000256" key="6">
    <source>
        <dbReference type="SAM" id="Phobius"/>
    </source>
</evidence>
<keyword evidence="3 6" id="KW-0812">Transmembrane</keyword>
<feature type="transmembrane region" description="Helical" evidence="6">
    <location>
        <begin position="165"/>
        <end position="188"/>
    </location>
</feature>
<dbReference type="GO" id="GO:0022857">
    <property type="term" value="F:transmembrane transporter activity"/>
    <property type="evidence" value="ECO:0007669"/>
    <property type="project" value="InterPro"/>
</dbReference>
<proteinExistence type="predicted"/>
<feature type="transmembrane region" description="Helical" evidence="6">
    <location>
        <begin position="275"/>
        <end position="297"/>
    </location>
</feature>
<feature type="domain" description="Major facilitator superfamily (MFS) profile" evidence="7">
    <location>
        <begin position="1"/>
        <end position="380"/>
    </location>
</feature>
<evidence type="ECO:0000256" key="5">
    <source>
        <dbReference type="ARBA" id="ARBA00023136"/>
    </source>
</evidence>
<dbReference type="EMBL" id="NIQC01000038">
    <property type="protein sequence ID" value="OWZ82839.1"/>
    <property type="molecule type" value="Genomic_DNA"/>
</dbReference>
<dbReference type="GO" id="GO:0005886">
    <property type="term" value="C:plasma membrane"/>
    <property type="evidence" value="ECO:0007669"/>
    <property type="project" value="UniProtKB-SubCell"/>
</dbReference>
<dbReference type="PROSITE" id="PS50850">
    <property type="entry name" value="MFS"/>
    <property type="match status" value="1"/>
</dbReference>
<dbReference type="InterPro" id="IPR050327">
    <property type="entry name" value="Proton-linked_MCT"/>
</dbReference>
<dbReference type="InterPro" id="IPR011701">
    <property type="entry name" value="MFS"/>
</dbReference>
<dbReference type="AlphaFoldDB" id="A0A226BXB2"/>
<feature type="transmembrane region" description="Helical" evidence="6">
    <location>
        <begin position="209"/>
        <end position="230"/>
    </location>
</feature>
<feature type="transmembrane region" description="Helical" evidence="6">
    <location>
        <begin position="134"/>
        <end position="153"/>
    </location>
</feature>
<reference evidence="8 9" key="1">
    <citation type="submission" date="2017-06" db="EMBL/GenBank/DDBJ databases">
        <title>Draft Genome Sequence of Natranaerobius trueperi halophilic, alkalithermophilic bacteria from soda lakes.</title>
        <authorList>
            <person name="Zhao B."/>
        </authorList>
    </citation>
    <scope>NUCLEOTIDE SEQUENCE [LARGE SCALE GENOMIC DNA]</scope>
    <source>
        <strain evidence="8 9">DSM 18760</strain>
    </source>
</reference>
<feature type="transmembrane region" description="Helical" evidence="6">
    <location>
        <begin position="242"/>
        <end position="263"/>
    </location>
</feature>
<feature type="transmembrane region" description="Helical" evidence="6">
    <location>
        <begin position="359"/>
        <end position="377"/>
    </location>
</feature>
<organism evidence="8 9">
    <name type="scientific">Natranaerobius trueperi</name>
    <dbReference type="NCBI Taxonomy" id="759412"/>
    <lineage>
        <taxon>Bacteria</taxon>
        <taxon>Bacillati</taxon>
        <taxon>Bacillota</taxon>
        <taxon>Clostridia</taxon>
        <taxon>Natranaerobiales</taxon>
        <taxon>Natranaerobiaceae</taxon>
        <taxon>Natranaerobius</taxon>
    </lineage>
</organism>
<evidence type="ECO:0000256" key="4">
    <source>
        <dbReference type="ARBA" id="ARBA00022989"/>
    </source>
</evidence>
<gene>
    <name evidence="8" type="ORF">CDO51_11945</name>
</gene>
<dbReference type="PANTHER" id="PTHR11360">
    <property type="entry name" value="MONOCARBOXYLATE TRANSPORTER"/>
    <property type="match status" value="1"/>
</dbReference>
<evidence type="ECO:0000313" key="9">
    <source>
        <dbReference type="Proteomes" id="UP000214588"/>
    </source>
</evidence>
<dbReference type="OrthoDB" id="9793415at2"/>
<feature type="transmembrane region" description="Helical" evidence="6">
    <location>
        <begin position="99"/>
        <end position="122"/>
    </location>
</feature>
<dbReference type="InterPro" id="IPR020846">
    <property type="entry name" value="MFS_dom"/>
</dbReference>
<comment type="subcellular location">
    <subcellularLocation>
        <location evidence="1">Cell membrane</location>
        <topology evidence="1">Multi-pass membrane protein</topology>
    </subcellularLocation>
</comment>
<evidence type="ECO:0000259" key="7">
    <source>
        <dbReference type="PROSITE" id="PS50850"/>
    </source>
</evidence>
<feature type="transmembrane region" description="Helical" evidence="6">
    <location>
        <begin position="74"/>
        <end position="93"/>
    </location>
</feature>
<dbReference type="RefSeq" id="WP_089024459.1">
    <property type="nucleotide sequence ID" value="NZ_NIQC01000038.1"/>
</dbReference>
<protein>
    <recommendedName>
        <fullName evidence="7">Major facilitator superfamily (MFS) profile domain-containing protein</fullName>
    </recommendedName>
</protein>
<name>A0A226BXB2_9FIRM</name>
<dbReference type="SUPFAM" id="SSF103473">
    <property type="entry name" value="MFS general substrate transporter"/>
    <property type="match status" value="1"/>
</dbReference>
<evidence type="ECO:0000256" key="1">
    <source>
        <dbReference type="ARBA" id="ARBA00004651"/>
    </source>
</evidence>
<feature type="transmembrane region" description="Helical" evidence="6">
    <location>
        <begin position="46"/>
        <end position="65"/>
    </location>
</feature>
<keyword evidence="4 6" id="KW-1133">Transmembrane helix</keyword>
<evidence type="ECO:0000313" key="8">
    <source>
        <dbReference type="EMBL" id="OWZ82839.1"/>
    </source>
</evidence>
<feature type="transmembrane region" description="Helical" evidence="6">
    <location>
        <begin position="7"/>
        <end position="26"/>
    </location>
</feature>
<dbReference type="Pfam" id="PF07690">
    <property type="entry name" value="MFS_1"/>
    <property type="match status" value="1"/>
</dbReference>
<keyword evidence="2" id="KW-0813">Transport</keyword>
<keyword evidence="5 6" id="KW-0472">Membrane</keyword>
<dbReference type="PANTHER" id="PTHR11360:SF304">
    <property type="entry name" value="MFS DOMAIN-CONTAINING PROTEIN"/>
    <property type="match status" value="1"/>
</dbReference>
<evidence type="ECO:0000256" key="2">
    <source>
        <dbReference type="ARBA" id="ARBA00022448"/>
    </source>
</evidence>
<dbReference type="InterPro" id="IPR036259">
    <property type="entry name" value="MFS_trans_sf"/>
</dbReference>
<keyword evidence="9" id="KW-1185">Reference proteome</keyword>